<protein>
    <submittedName>
        <fullName evidence="1">Uncharacterized protein</fullName>
    </submittedName>
</protein>
<reference evidence="1" key="1">
    <citation type="submission" date="2022-07" db="EMBL/GenBank/DDBJ databases">
        <title>Taxonomy of Novel Oxalotrophic and Methylotrophic Bacteria.</title>
        <authorList>
            <person name="Sahin N."/>
            <person name="Tani A."/>
        </authorList>
    </citation>
    <scope>NUCLEOTIDE SEQUENCE</scope>
    <source>
        <strain evidence="1">Y10</strain>
    </source>
</reference>
<sequence length="675" mass="77593">MQVEVFFNEQKLDVDDATKISETKQINDFFEISDRQTSYTNTFKLPKTARNTTIFSGHSIPGITSLTPYQLHKVSVCRNGIPTIQNGLGYLKETTDAYSLYVYSDVVDLFDTVADKKLADLNLSMYNHTLTQSTFLDSFQRTSGYIYPMADYGKLDNGIVEWNYTVPAVFIKSLWDKIFQEAGFQYEYKGRVPENNNPFNPFITEEWQQLAITLDEGFSNDLDGDAQHILNLYRVDSVEDFGVYMPTFFGYLALVQYPEGEVSKYLQFTTGTDVQGLHQYTNSEQYNRSRIRIQQDGFYKIEIDGMLYNTHTDGMAMYVEQNGINICTVIADVTDATATIGFSERLYLQQGDELFIKIVAVAKEKELYYGYNVNLNFFTDNTDIAVNFGSYFQSISQKDFLKDIMWHFGLLCRRSGQTYEFIAIEELLSPNAYYSGYTLTANAIYKDWSDKLHSINSLDTRIGGYAQKNIFSYQYANSNVSFADATLPVHDATLDTEKVLIKRIYNASESSSKVMNGVRLRKCTVYEKELEDDGTLKSVKKIKSKPYLVRIKKKQGTLLYKQAGAENYYSITTQIPYATFDELDWNFILPEKYAAFANMLSYGKKYVVELLLNSADIHMLDFFKLVYLKQLGSLFYINKISNYSGDGFTKVELIQVRSRERLRQFSDDFGDDFSI</sequence>
<name>A0ABQ5MEJ4_9FLAO</name>
<dbReference type="Proteomes" id="UP001143543">
    <property type="component" value="Unassembled WGS sequence"/>
</dbReference>
<evidence type="ECO:0000313" key="2">
    <source>
        <dbReference type="Proteomes" id="UP001143543"/>
    </source>
</evidence>
<keyword evidence="2" id="KW-1185">Reference proteome</keyword>
<comment type="caution">
    <text evidence="1">The sequence shown here is derived from an EMBL/GenBank/DDBJ whole genome shotgun (WGS) entry which is preliminary data.</text>
</comment>
<dbReference type="RefSeq" id="WP_281763432.1">
    <property type="nucleotide sequence ID" value="NZ_BRVO01000001.1"/>
</dbReference>
<dbReference type="EMBL" id="BRVO01000001">
    <property type="protein sequence ID" value="GLB47766.1"/>
    <property type="molecule type" value="Genomic_DNA"/>
</dbReference>
<organism evidence="1 2">
    <name type="scientific">Neptunitalea lumnitzerae</name>
    <dbReference type="NCBI Taxonomy" id="2965509"/>
    <lineage>
        <taxon>Bacteria</taxon>
        <taxon>Pseudomonadati</taxon>
        <taxon>Bacteroidota</taxon>
        <taxon>Flavobacteriia</taxon>
        <taxon>Flavobacteriales</taxon>
        <taxon>Flavobacteriaceae</taxon>
        <taxon>Neptunitalea</taxon>
    </lineage>
</organism>
<gene>
    <name evidence="1" type="ORF">Y10_01340</name>
</gene>
<proteinExistence type="predicted"/>
<accession>A0ABQ5MEJ4</accession>
<evidence type="ECO:0000313" key="1">
    <source>
        <dbReference type="EMBL" id="GLB47766.1"/>
    </source>
</evidence>